<feature type="transmembrane region" description="Helical" evidence="1">
    <location>
        <begin position="169"/>
        <end position="187"/>
    </location>
</feature>
<feature type="transmembrane region" description="Helical" evidence="1">
    <location>
        <begin position="83"/>
        <end position="106"/>
    </location>
</feature>
<reference evidence="2 3" key="1">
    <citation type="submission" date="2019-11" db="EMBL/GenBank/DDBJ databases">
        <title>Identification of a novel strain.</title>
        <authorList>
            <person name="Xu Q."/>
            <person name="Wang G."/>
        </authorList>
    </citation>
    <scope>NUCLEOTIDE SEQUENCE [LARGE SCALE GENOMIC DNA]</scope>
    <source>
        <strain evidence="3">xq</strain>
    </source>
</reference>
<keyword evidence="1" id="KW-0472">Membrane</keyword>
<feature type="transmembrane region" description="Helical" evidence="1">
    <location>
        <begin position="375"/>
        <end position="396"/>
    </location>
</feature>
<dbReference type="RefSeq" id="WP_154738552.1">
    <property type="nucleotide sequence ID" value="NZ_WMBQ01000001.1"/>
</dbReference>
<accession>A0A6I3KJH5</accession>
<feature type="transmembrane region" description="Helical" evidence="1">
    <location>
        <begin position="225"/>
        <end position="243"/>
    </location>
</feature>
<name>A0A6I3KJH5_9HYPH</name>
<evidence type="ECO:0000313" key="3">
    <source>
        <dbReference type="Proteomes" id="UP000440694"/>
    </source>
</evidence>
<keyword evidence="1" id="KW-0812">Transmembrane</keyword>
<keyword evidence="3" id="KW-1185">Reference proteome</keyword>
<evidence type="ECO:0000256" key="1">
    <source>
        <dbReference type="SAM" id="Phobius"/>
    </source>
</evidence>
<keyword evidence="1" id="KW-1133">Transmembrane helix</keyword>
<dbReference type="AlphaFoldDB" id="A0A6I3KJH5"/>
<dbReference type="Proteomes" id="UP000440694">
    <property type="component" value="Unassembled WGS sequence"/>
</dbReference>
<protein>
    <recommendedName>
        <fullName evidence="4">O-antigen ligase like membrane protein</fullName>
    </recommendedName>
</protein>
<feature type="transmembrane region" description="Helical" evidence="1">
    <location>
        <begin position="52"/>
        <end position="71"/>
    </location>
</feature>
<sequence length="472" mass="49737">MEPSLAGILVCCAILGVARFFEMPSIVALIASLAFGSTAIATLPALGGSSPMVFVALLMILLGSIVLRRNWPRDLQRVFVQQPIAWLVLLLSVYTVAGAILLPSLFAGEATVFVPQRIGVTSAGIVETTLEPVAGNVTQTLYFVFGALAFFALSIVLRRPNTLKAIRQGFFVWATLHVSAGFLDLFGKFAGIEDILSPIRSASYAMATIVDVGGFWRIAGTYSEASAFGSATILLLAFTFTYWRQTRSKFALSLTVLLIVLLTLCTSTTAYIAGVIIAVVFGVSLARALLQDRLQAGEIGFVCVGIGVLAVTIGVEAYSARTLAPLWGLFDAMVFNKASSASGYERAYWNYQSLVSVYETMGLGIGLGSSRASSWVISVISQFGVIGSTMIGLLTWEIIRSKRHAASLSSDTRATVLSVRAAALGSLLAASIGGGAADPGLVFFIALAVASSVTARARSAAPIVMMAAPQRA</sequence>
<feature type="transmembrane region" description="Helical" evidence="1">
    <location>
        <begin position="299"/>
        <end position="320"/>
    </location>
</feature>
<organism evidence="2 3">
    <name type="scientific">Hyphomicrobium album</name>
    <dbReference type="NCBI Taxonomy" id="2665159"/>
    <lineage>
        <taxon>Bacteria</taxon>
        <taxon>Pseudomonadati</taxon>
        <taxon>Pseudomonadota</taxon>
        <taxon>Alphaproteobacteria</taxon>
        <taxon>Hyphomicrobiales</taxon>
        <taxon>Hyphomicrobiaceae</taxon>
        <taxon>Hyphomicrobium</taxon>
    </lineage>
</organism>
<feature type="transmembrane region" description="Helical" evidence="1">
    <location>
        <begin position="250"/>
        <end position="265"/>
    </location>
</feature>
<dbReference type="EMBL" id="WMBQ01000001">
    <property type="protein sequence ID" value="MTD94080.1"/>
    <property type="molecule type" value="Genomic_DNA"/>
</dbReference>
<gene>
    <name evidence="2" type="ORF">GIW81_06980</name>
</gene>
<evidence type="ECO:0000313" key="2">
    <source>
        <dbReference type="EMBL" id="MTD94080.1"/>
    </source>
</evidence>
<proteinExistence type="predicted"/>
<feature type="transmembrane region" description="Helical" evidence="1">
    <location>
        <begin position="140"/>
        <end position="157"/>
    </location>
</feature>
<evidence type="ECO:0008006" key="4">
    <source>
        <dbReference type="Google" id="ProtNLM"/>
    </source>
</evidence>
<comment type="caution">
    <text evidence="2">The sequence shown here is derived from an EMBL/GenBank/DDBJ whole genome shotgun (WGS) entry which is preliminary data.</text>
</comment>